<gene>
    <name evidence="3" type="ORF">BKCO1_8600016</name>
</gene>
<name>A0A1J9RL74_9PEZI</name>
<evidence type="ECO:0000256" key="1">
    <source>
        <dbReference type="SAM" id="MobiDB-lite"/>
    </source>
</evidence>
<evidence type="ECO:0000256" key="2">
    <source>
        <dbReference type="SAM" id="Phobius"/>
    </source>
</evidence>
<keyword evidence="2" id="KW-0472">Membrane</keyword>
<evidence type="ECO:0000313" key="4">
    <source>
        <dbReference type="Proteomes" id="UP000183809"/>
    </source>
</evidence>
<evidence type="ECO:0000313" key="3">
    <source>
        <dbReference type="EMBL" id="OJD29255.1"/>
    </source>
</evidence>
<dbReference type="Proteomes" id="UP000183809">
    <property type="component" value="Unassembled WGS sequence"/>
</dbReference>
<feature type="region of interest" description="Disordered" evidence="1">
    <location>
        <begin position="93"/>
        <end position="153"/>
    </location>
</feature>
<sequence length="263" mass="29312">MFPITFLPLLLAVTSTVYLPLITRRPPSLSSPAHTIFLLIAMAFGLGLVRFLRSVLANAGVSFARYLTDEVKSRLFSPCAPLELVPLHVTRYRTRTEPPSPPSSPSSRPAPPSPPAKPTRDTAPPTPFMTGSGILKTPGRRPSTPARKSRVAFSSSVELHEFSPLPKSILRPTRSSHFNPPEWADDIVPPAVEEAAKKWSTRLQVNMGPKRALRFDPTPRVKFIPCLREEKWRGALMDEVEAFDKSWLKPVTRRDEDGDVEME</sequence>
<accession>A0A1J9RL74</accession>
<dbReference type="RefSeq" id="XP_020125515.1">
    <property type="nucleotide sequence ID" value="XM_020279615.1"/>
</dbReference>
<proteinExistence type="predicted"/>
<feature type="transmembrane region" description="Helical" evidence="2">
    <location>
        <begin position="32"/>
        <end position="52"/>
    </location>
</feature>
<keyword evidence="4" id="KW-1185">Reference proteome</keyword>
<protein>
    <submittedName>
        <fullName evidence="3">Uncharacterized protein</fullName>
    </submittedName>
</protein>
<reference evidence="3 4" key="1">
    <citation type="submission" date="2016-10" db="EMBL/GenBank/DDBJ databases">
        <title>Proteomics and genomics reveal pathogen-plant mechanisms compatible with a hemibiotrophic lifestyle of Diplodia corticola.</title>
        <authorList>
            <person name="Fernandes I."/>
            <person name="De Jonge R."/>
            <person name="Van De Peer Y."/>
            <person name="Devreese B."/>
            <person name="Alves A."/>
            <person name="Esteves A.C."/>
        </authorList>
    </citation>
    <scope>NUCLEOTIDE SEQUENCE [LARGE SCALE GENOMIC DNA]</scope>
    <source>
        <strain evidence="3 4">CBS 112549</strain>
    </source>
</reference>
<dbReference type="AlphaFoldDB" id="A0A1J9RL74"/>
<organism evidence="3 4">
    <name type="scientific">Diplodia corticola</name>
    <dbReference type="NCBI Taxonomy" id="236234"/>
    <lineage>
        <taxon>Eukaryota</taxon>
        <taxon>Fungi</taxon>
        <taxon>Dikarya</taxon>
        <taxon>Ascomycota</taxon>
        <taxon>Pezizomycotina</taxon>
        <taxon>Dothideomycetes</taxon>
        <taxon>Dothideomycetes incertae sedis</taxon>
        <taxon>Botryosphaeriales</taxon>
        <taxon>Botryosphaeriaceae</taxon>
        <taxon>Diplodia</taxon>
    </lineage>
</organism>
<feature type="compositionally biased region" description="Pro residues" evidence="1">
    <location>
        <begin position="98"/>
        <end position="117"/>
    </location>
</feature>
<dbReference type="EMBL" id="MNUE01000086">
    <property type="protein sequence ID" value="OJD29255.1"/>
    <property type="molecule type" value="Genomic_DNA"/>
</dbReference>
<keyword evidence="2" id="KW-0812">Transmembrane</keyword>
<dbReference type="GeneID" id="31019878"/>
<keyword evidence="2" id="KW-1133">Transmembrane helix</keyword>
<comment type="caution">
    <text evidence="3">The sequence shown here is derived from an EMBL/GenBank/DDBJ whole genome shotgun (WGS) entry which is preliminary data.</text>
</comment>
<dbReference type="OrthoDB" id="10444836at2759"/>